<feature type="compositionally biased region" description="Basic and acidic residues" evidence="1">
    <location>
        <begin position="392"/>
        <end position="402"/>
    </location>
</feature>
<feature type="region of interest" description="Disordered" evidence="1">
    <location>
        <begin position="1"/>
        <end position="24"/>
    </location>
</feature>
<feature type="compositionally biased region" description="Polar residues" evidence="1">
    <location>
        <begin position="744"/>
        <end position="756"/>
    </location>
</feature>
<sequence>MQAVNSNFAAPTAVGGAKSDQSALDKTLREIEINEDEGRDQITEKSNTLRSQVSVTPSELERLYETNIACVDPDDEIESLKSDVTNLTNTGLKTLYLKERNQLHFRTKRLQRTISSSSQLAEISSVSGTQSPISEDCVENWEYFVEAANDLQNCLRDLVPGEAETELPPPEIVAGNNSPATAFSCLRDTKAVPPIPERKLVNSSKKAMDSFTLDPSGGQRWSLASSGIQDDDELSKMTVYGVPDSRVEKQLYSVDGIRRSSFETVYHPPEATEQLVLQKIPEPVPVQSICVEEVAANANEPRSWEMRQYSFMSEGKQMQATSIPTGGRRQREVQHSETNPATRSSPAQSTSLTTSISTLISSPTSNLTTDPSEKLDSKSSSPETTKTLSMKSNHDYDSDELRPPTSPPQKESCCATAPDDSVPHSFAPASSPLPLPTDAGGNGKNLKGPARHTLSSHTKPCVHARLQSPLPSSNCRQSDVSMPDSPARLSQILADTPDPADARTTQTARGEQTFNNGDYEDDQNSTQVVPEASPAVGPVWTGSKIVIKANSPVPRKPRKSGIYKRTPEGLTQAVSPPPTASTMWTEQPQRQLNCDGFRNQPSLASHYCAPCKQEANVREVAFLNGNANSPSRFPVSNFNSSEEPREEGDEDLDSEWMQKLEHIAKWQREVHQAMQNMREYDFCVSTPPPLAPIDSVVDCPADIRLDSQDIPIRLDRNDDLRRMKHPAGLQVKSYGEDRADQDPRPSNATTLGTNGASHLAPHIRTQARVSRQPPPYSEQSLTNPTSLIVRQEGDLQFNLRQVPRTSNSTITYQNGIARTSSLEPADSTAFLRRDNLPQKYTTNGGVTFVPNKSVSFTKAPDAVPFSARSTFPMPPNPVSYNLRQDRETLANHDYPEGRMSTQLTNNLAGRHPTQPGVLYKKNLNEAKPYGGQLKTHFRKTKPTFFYSPSQAATTKSGHPTTGIPVHLFFANQVWITYPEPAIGLRGSPEPGYSCHGSCGSSR</sequence>
<reference evidence="2" key="1">
    <citation type="submission" date="2016-01" db="EMBL/GenBank/DDBJ databases">
        <title>Reference transcriptome for the parasite Schistocephalus solidus: insights into the molecular evolution of parasitism.</title>
        <authorList>
            <person name="Hebert F.O."/>
            <person name="Grambauer S."/>
            <person name="Barber I."/>
            <person name="Landry C.R."/>
            <person name="Aubin-Horth N."/>
        </authorList>
    </citation>
    <scope>NUCLEOTIDE SEQUENCE</scope>
</reference>
<feature type="region of interest" description="Disordered" evidence="1">
    <location>
        <begin position="465"/>
        <end position="484"/>
    </location>
</feature>
<feature type="region of interest" description="Disordered" evidence="1">
    <location>
        <begin position="631"/>
        <end position="652"/>
    </location>
</feature>
<feature type="compositionally biased region" description="Polar residues" evidence="1">
    <location>
        <begin position="631"/>
        <end position="641"/>
    </location>
</feature>
<feature type="compositionally biased region" description="Low complexity" evidence="1">
    <location>
        <begin position="349"/>
        <end position="369"/>
    </location>
</feature>
<protein>
    <submittedName>
        <fullName evidence="2">Uncharacterized protein</fullName>
    </submittedName>
</protein>
<dbReference type="EMBL" id="GEEE01002838">
    <property type="protein sequence ID" value="JAP60387.1"/>
    <property type="molecule type" value="Transcribed_RNA"/>
</dbReference>
<evidence type="ECO:0000256" key="1">
    <source>
        <dbReference type="SAM" id="MobiDB-lite"/>
    </source>
</evidence>
<feature type="region of interest" description="Disordered" evidence="1">
    <location>
        <begin position="35"/>
        <end position="54"/>
    </location>
</feature>
<feature type="compositionally biased region" description="Polar residues" evidence="1">
    <location>
        <begin position="469"/>
        <end position="480"/>
    </location>
</feature>
<feature type="compositionally biased region" description="Polar residues" evidence="1">
    <location>
        <begin position="378"/>
        <end position="391"/>
    </location>
</feature>
<feature type="compositionally biased region" description="Polar residues" evidence="1">
    <location>
        <begin position="44"/>
        <end position="54"/>
    </location>
</feature>
<organism evidence="2">
    <name type="scientific">Schistocephalus solidus</name>
    <name type="common">Tapeworm</name>
    <dbReference type="NCBI Taxonomy" id="70667"/>
    <lineage>
        <taxon>Eukaryota</taxon>
        <taxon>Metazoa</taxon>
        <taxon>Spiralia</taxon>
        <taxon>Lophotrochozoa</taxon>
        <taxon>Platyhelminthes</taxon>
        <taxon>Cestoda</taxon>
        <taxon>Eucestoda</taxon>
        <taxon>Diphyllobothriidea</taxon>
        <taxon>Diphyllobothriidae</taxon>
        <taxon>Schistocephalus</taxon>
    </lineage>
</organism>
<dbReference type="AlphaFoldDB" id="A0A0V0J466"/>
<evidence type="ECO:0000313" key="2">
    <source>
        <dbReference type="EMBL" id="JAP60387.1"/>
    </source>
</evidence>
<feature type="region of interest" description="Disordered" evidence="1">
    <location>
        <begin position="725"/>
        <end position="756"/>
    </location>
</feature>
<name>A0A0V0J466_SCHSO</name>
<feature type="compositionally biased region" description="Polar residues" evidence="1">
    <location>
        <begin position="503"/>
        <end position="516"/>
    </location>
</feature>
<feature type="compositionally biased region" description="Basic and acidic residues" evidence="1">
    <location>
        <begin position="734"/>
        <end position="743"/>
    </location>
</feature>
<accession>A0A0V0J466</accession>
<feature type="compositionally biased region" description="Polar residues" evidence="1">
    <location>
        <begin position="336"/>
        <end position="348"/>
    </location>
</feature>
<feature type="region of interest" description="Disordered" evidence="1">
    <location>
        <begin position="313"/>
        <end position="458"/>
    </location>
</feature>
<gene>
    <name evidence="2" type="ORF">TR147559</name>
</gene>
<proteinExistence type="predicted"/>
<feature type="region of interest" description="Disordered" evidence="1">
    <location>
        <begin position="497"/>
        <end position="525"/>
    </location>
</feature>